<dbReference type="EMBL" id="QZXA01000001">
    <property type="protein sequence ID" value="RJT37883.1"/>
    <property type="molecule type" value="Genomic_DNA"/>
</dbReference>
<name>A0A6M7TPK7_9HYPH</name>
<gene>
    <name evidence="1" type="ORF">D3242_01155</name>
</gene>
<keyword evidence="2" id="KW-1185">Reference proteome</keyword>
<comment type="caution">
    <text evidence="1">The sequence shown here is derived from an EMBL/GenBank/DDBJ whole genome shotgun (WGS) entry which is preliminary data.</text>
</comment>
<reference evidence="1 2" key="1">
    <citation type="submission" date="2018-09" db="EMBL/GenBank/DDBJ databases">
        <title>Mesorhizobium carmichaelinearum sp. nov. isolated from Carmichaelinea spp. root nodules in New Zealand.</title>
        <authorList>
            <person name="De Meyer S.E."/>
        </authorList>
    </citation>
    <scope>NUCLEOTIDE SEQUENCE [LARGE SCALE GENOMIC DNA]</scope>
    <source>
        <strain evidence="1 2">LMG 28313</strain>
    </source>
</reference>
<dbReference type="Proteomes" id="UP000275530">
    <property type="component" value="Unassembled WGS sequence"/>
</dbReference>
<sequence length="129" mass="13449">MGVNITGYAAILGLIIAMGAGLVAYHYKVEARDAVAAQQAAERSLKTALDVNADNEKTMTAQAAENVRVDKLAGDLADEVEAANNSTLNMAKALADLRAKNADVDAYLRLPIPDAIRGLYGNPKAAGGH</sequence>
<proteinExistence type="predicted"/>
<organism evidence="1 2">
    <name type="scientific">Mesorhizobium jarvisii</name>
    <dbReference type="NCBI Taxonomy" id="1777867"/>
    <lineage>
        <taxon>Bacteria</taxon>
        <taxon>Pseudomonadati</taxon>
        <taxon>Pseudomonadota</taxon>
        <taxon>Alphaproteobacteria</taxon>
        <taxon>Hyphomicrobiales</taxon>
        <taxon>Phyllobacteriaceae</taxon>
        <taxon>Mesorhizobium</taxon>
    </lineage>
</organism>
<accession>A0A6M7TPK7</accession>
<evidence type="ECO:0000313" key="1">
    <source>
        <dbReference type="EMBL" id="RJT37883.1"/>
    </source>
</evidence>
<evidence type="ECO:0000313" key="2">
    <source>
        <dbReference type="Proteomes" id="UP000275530"/>
    </source>
</evidence>
<dbReference type="AlphaFoldDB" id="A0A6M7TPK7"/>
<protein>
    <submittedName>
        <fullName evidence="1">Uncharacterized protein</fullName>
    </submittedName>
</protein>